<dbReference type="Gene3D" id="1.10.225.10">
    <property type="entry name" value="Saposin-like"/>
    <property type="match status" value="1"/>
</dbReference>
<dbReference type="PANTHER" id="PTHR15541:SF2">
    <property type="entry name" value="GRANULYSIN"/>
    <property type="match status" value="1"/>
</dbReference>
<sequence>MYVLLKWKVLVVFFPGDRVFPGSCTACKFIASKVKKHLGRDHSKLLNRACNGVKIILRSACKSIVNKFQQKLINALTKLKSPREICVYLKLCKKNEPS</sequence>
<dbReference type="AlphaFoldDB" id="A0A8C4D7S8"/>
<reference evidence="3" key="1">
    <citation type="submission" date="2025-08" db="UniProtKB">
        <authorList>
            <consortium name="Ensembl"/>
        </authorList>
    </citation>
    <scope>IDENTIFICATION</scope>
</reference>
<dbReference type="SUPFAM" id="SSF47862">
    <property type="entry name" value="Saposin"/>
    <property type="match status" value="1"/>
</dbReference>
<feature type="domain" description="Saposin B-type" evidence="2">
    <location>
        <begin position="20"/>
        <end position="96"/>
    </location>
</feature>
<dbReference type="GeneTree" id="ENSGT00940000175159"/>
<dbReference type="SMART" id="SM00741">
    <property type="entry name" value="SapB"/>
    <property type="match status" value="1"/>
</dbReference>
<evidence type="ECO:0000259" key="2">
    <source>
        <dbReference type="PROSITE" id="PS50015"/>
    </source>
</evidence>
<organism evidence="3 4">
    <name type="scientific">Dicentrarchus labrax</name>
    <name type="common">European seabass</name>
    <name type="synonym">Morone labrax</name>
    <dbReference type="NCBI Taxonomy" id="13489"/>
    <lineage>
        <taxon>Eukaryota</taxon>
        <taxon>Metazoa</taxon>
        <taxon>Chordata</taxon>
        <taxon>Craniata</taxon>
        <taxon>Vertebrata</taxon>
        <taxon>Euteleostomi</taxon>
        <taxon>Actinopterygii</taxon>
        <taxon>Neopterygii</taxon>
        <taxon>Teleostei</taxon>
        <taxon>Neoteleostei</taxon>
        <taxon>Acanthomorphata</taxon>
        <taxon>Eupercaria</taxon>
        <taxon>Moronidae</taxon>
        <taxon>Dicentrarchus</taxon>
    </lineage>
</organism>
<keyword evidence="4" id="KW-1185">Reference proteome</keyword>
<dbReference type="Pfam" id="PF03489">
    <property type="entry name" value="SapB_2"/>
    <property type="match status" value="1"/>
</dbReference>
<name>A0A8C4D7S8_DICLA</name>
<protein>
    <recommendedName>
        <fullName evidence="2">Saposin B-type domain-containing protein</fullName>
    </recommendedName>
</protein>
<dbReference type="InterPro" id="IPR011001">
    <property type="entry name" value="Saposin-like"/>
</dbReference>
<evidence type="ECO:0000256" key="1">
    <source>
        <dbReference type="ARBA" id="ARBA00023157"/>
    </source>
</evidence>
<dbReference type="InterPro" id="IPR008139">
    <property type="entry name" value="SaposinB_dom"/>
</dbReference>
<accession>A0A8C4D7S8</accession>
<reference evidence="3" key="2">
    <citation type="submission" date="2025-09" db="UniProtKB">
        <authorList>
            <consortium name="Ensembl"/>
        </authorList>
    </citation>
    <scope>IDENTIFICATION</scope>
</reference>
<evidence type="ECO:0000313" key="3">
    <source>
        <dbReference type="Ensembl" id="ENSDLAP00005001034.2"/>
    </source>
</evidence>
<dbReference type="InterPro" id="IPR038847">
    <property type="entry name" value="Granulysin-like"/>
</dbReference>
<keyword evidence="1" id="KW-1015">Disulfide bond</keyword>
<proteinExistence type="predicted"/>
<evidence type="ECO:0000313" key="4">
    <source>
        <dbReference type="Proteomes" id="UP000694389"/>
    </source>
</evidence>
<dbReference type="InterPro" id="IPR008138">
    <property type="entry name" value="SapB_2"/>
</dbReference>
<dbReference type="Ensembl" id="ENSDLAT00005001092.2">
    <property type="protein sequence ID" value="ENSDLAP00005001034.2"/>
    <property type="gene ID" value="ENSDLAG00005032849.1"/>
</dbReference>
<dbReference type="Proteomes" id="UP000694389">
    <property type="component" value="Unassembled WGS sequence"/>
</dbReference>
<dbReference type="GO" id="GO:0042742">
    <property type="term" value="P:defense response to bacterium"/>
    <property type="evidence" value="ECO:0007669"/>
    <property type="project" value="InterPro"/>
</dbReference>
<dbReference type="PANTHER" id="PTHR15541">
    <property type="entry name" value="GRANULYSIN RELATED"/>
    <property type="match status" value="1"/>
</dbReference>
<dbReference type="PROSITE" id="PS50015">
    <property type="entry name" value="SAP_B"/>
    <property type="match status" value="1"/>
</dbReference>